<keyword evidence="5" id="KW-0858">Xylan degradation</keyword>
<dbReference type="AlphaFoldDB" id="A0A7U1BNB7"/>
<dbReference type="PANTHER" id="PTHR31490">
    <property type="entry name" value="GLYCOSYL HYDROLASE"/>
    <property type="match status" value="1"/>
</dbReference>
<dbReference type="GO" id="GO:0045493">
    <property type="term" value="P:xylan catabolic process"/>
    <property type="evidence" value="ECO:0007669"/>
    <property type="project" value="UniProtKB-KW"/>
</dbReference>
<dbReference type="PROSITE" id="PS51760">
    <property type="entry name" value="GH10_2"/>
    <property type="match status" value="1"/>
</dbReference>
<dbReference type="EMBL" id="MW124412">
    <property type="protein sequence ID" value="QQZ02670.1"/>
    <property type="molecule type" value="Genomic_DNA"/>
</dbReference>
<sequence length="423" mass="48987">MNYLPAEAMRTSILKGLYIISLAFAAVTLVFSQTTETDGNIEKYRKGEIIVRAKRGTEIKIEQLRHEFWFGCAITNSIAGNRMSENDKTQFKKKFLENFNSAVTENAVKWDNMERRRGEVNYSTIDGILAWTEENNIPLRGHNLFWGVPKWVPQWVKELDDRELRQTLQNRAETITKKYKGRFAEYDLNNEMIHGNYFEERLGPEITKLMAEWSHKGDPDARLWLNDYDILTGNRLADYLTHIRTLLRQGVPIAGIGVQGHLHGETFDRKALKNALDSVGSFGIPVRITEFNIPGQRSKYYEKRNLTLTPVEEEQKARELTDYYRICFAHPAVEGILMWGFWEGANWIPQSSLYRRDWSPTPAAEAYRNLVFNEWWTKTTVTAGRKGVISIPAYYGEYRITANGEVMIVELKKKEGKVVVDLR</sequence>
<dbReference type="InterPro" id="IPR044846">
    <property type="entry name" value="GH10"/>
</dbReference>
<keyword evidence="2" id="KW-0119">Carbohydrate metabolism</keyword>
<dbReference type="Pfam" id="PF00331">
    <property type="entry name" value="Glyco_hydro_10"/>
    <property type="match status" value="1"/>
</dbReference>
<evidence type="ECO:0000256" key="2">
    <source>
        <dbReference type="ARBA" id="ARBA00023277"/>
    </source>
</evidence>
<dbReference type="GO" id="GO:0004553">
    <property type="term" value="F:hydrolase activity, hydrolyzing O-glycosyl compounds"/>
    <property type="evidence" value="ECO:0007669"/>
    <property type="project" value="InterPro"/>
</dbReference>
<accession>A0A7U1BNB7</accession>
<feature type="domain" description="GH10" evidence="4">
    <location>
        <begin position="79"/>
        <end position="370"/>
    </location>
</feature>
<dbReference type="InterPro" id="IPR017853">
    <property type="entry name" value="GH"/>
</dbReference>
<protein>
    <submittedName>
        <fullName evidence="5">1,4-beta-xylanase</fullName>
    </submittedName>
</protein>
<name>A0A7U1BNB7_9ZZZZ</name>
<evidence type="ECO:0000256" key="1">
    <source>
        <dbReference type="ARBA" id="ARBA00022801"/>
    </source>
</evidence>
<dbReference type="Gene3D" id="3.20.20.80">
    <property type="entry name" value="Glycosidases"/>
    <property type="match status" value="1"/>
</dbReference>
<keyword evidence="5" id="KW-0326">Glycosidase</keyword>
<dbReference type="PANTHER" id="PTHR31490:SF1">
    <property type="entry name" value="ENDO-1,4-BETA-XYLANASE 1"/>
    <property type="match status" value="1"/>
</dbReference>
<keyword evidence="3" id="KW-0624">Polysaccharide degradation</keyword>
<dbReference type="SUPFAM" id="SSF51445">
    <property type="entry name" value="(Trans)glycosidases"/>
    <property type="match status" value="1"/>
</dbReference>
<dbReference type="SMART" id="SM00633">
    <property type="entry name" value="Glyco_10"/>
    <property type="match status" value="1"/>
</dbReference>
<organism evidence="5">
    <name type="scientific">uncultured microorganism</name>
    <dbReference type="NCBI Taxonomy" id="358574"/>
    <lineage>
        <taxon>unclassified sequences</taxon>
        <taxon>environmental samples</taxon>
    </lineage>
</organism>
<reference evidence="5" key="1">
    <citation type="journal article" date="2021" name="AMB Express">
        <title>Characterization of efficient xylanases from industrial-scale pulp and paper wastewater treatment microbiota.</title>
        <authorList>
            <person name="Wang J."/>
            <person name="Liang J."/>
            <person name="Li Y."/>
            <person name="Tian L."/>
            <person name="Wei Y."/>
        </authorList>
    </citation>
    <scope>NUCLEOTIDE SEQUENCE</scope>
</reference>
<dbReference type="InterPro" id="IPR001000">
    <property type="entry name" value="GH10_dom"/>
</dbReference>
<proteinExistence type="predicted"/>
<evidence type="ECO:0000313" key="5">
    <source>
        <dbReference type="EMBL" id="QQZ02670.1"/>
    </source>
</evidence>
<keyword evidence="1 5" id="KW-0378">Hydrolase</keyword>
<evidence type="ECO:0000256" key="3">
    <source>
        <dbReference type="ARBA" id="ARBA00023326"/>
    </source>
</evidence>
<evidence type="ECO:0000259" key="4">
    <source>
        <dbReference type="PROSITE" id="PS51760"/>
    </source>
</evidence>
<dbReference type="PRINTS" id="PR00134">
    <property type="entry name" value="GLHYDRLASE10"/>
</dbReference>